<comment type="caution">
    <text evidence="2">The sequence shown here is derived from an EMBL/GenBank/DDBJ whole genome shotgun (WGS) entry which is preliminary data.</text>
</comment>
<evidence type="ECO:0008006" key="4">
    <source>
        <dbReference type="Google" id="ProtNLM"/>
    </source>
</evidence>
<gene>
    <name evidence="2" type="ORF">DVW87_04185</name>
</gene>
<reference evidence="2 3" key="1">
    <citation type="submission" date="2018-07" db="EMBL/GenBank/DDBJ databases">
        <title>a novel species of Sphingomonas isolated from the rhizosphere soil of Araceae plant.</title>
        <authorList>
            <person name="Zhiyong W."/>
            <person name="Qinglan Z."/>
            <person name="Zhiwei F."/>
            <person name="Ding X."/>
            <person name="Gejiao W."/>
            <person name="Shixue Z."/>
        </authorList>
    </citation>
    <scope>NUCLEOTIDE SEQUENCE [LARGE SCALE GENOMIC DNA]</scope>
    <source>
        <strain evidence="2 3">WZY 27</strain>
    </source>
</reference>
<evidence type="ECO:0000313" key="3">
    <source>
        <dbReference type="Proteomes" id="UP000253918"/>
    </source>
</evidence>
<protein>
    <recommendedName>
        <fullName evidence="4">Homogentisate 1,2-dioxygenase</fullName>
    </recommendedName>
</protein>
<proteinExistence type="predicted"/>
<feature type="chain" id="PRO_5017083660" description="Homogentisate 1,2-dioxygenase" evidence="1">
    <location>
        <begin position="20"/>
        <end position="174"/>
    </location>
</feature>
<evidence type="ECO:0000256" key="1">
    <source>
        <dbReference type="SAM" id="SignalP"/>
    </source>
</evidence>
<dbReference type="EMBL" id="QQNB01000001">
    <property type="protein sequence ID" value="RDE06880.1"/>
    <property type="molecule type" value="Genomic_DNA"/>
</dbReference>
<keyword evidence="3" id="KW-1185">Reference proteome</keyword>
<organism evidence="2 3">
    <name type="scientific">Sphingomonas aracearum</name>
    <dbReference type="NCBI Taxonomy" id="2283317"/>
    <lineage>
        <taxon>Bacteria</taxon>
        <taxon>Pseudomonadati</taxon>
        <taxon>Pseudomonadota</taxon>
        <taxon>Alphaproteobacteria</taxon>
        <taxon>Sphingomonadales</taxon>
        <taxon>Sphingomonadaceae</taxon>
        <taxon>Sphingomonas</taxon>
    </lineage>
</organism>
<evidence type="ECO:0000313" key="2">
    <source>
        <dbReference type="EMBL" id="RDE06880.1"/>
    </source>
</evidence>
<dbReference type="AlphaFoldDB" id="A0A369W0J5"/>
<name>A0A369W0J5_9SPHN</name>
<accession>A0A369W0J5</accession>
<dbReference type="OrthoDB" id="7376020at2"/>
<keyword evidence="1" id="KW-0732">Signal</keyword>
<dbReference type="RefSeq" id="WP_114686460.1">
    <property type="nucleotide sequence ID" value="NZ_QQNB01000001.1"/>
</dbReference>
<dbReference type="Proteomes" id="UP000253918">
    <property type="component" value="Unassembled WGS sequence"/>
</dbReference>
<sequence length="174" mass="17671">MLFPILAAFGLLPSIPGQAAPRPACTAPAPVPRELAGWAAARPLKAAARATQLGTAEIEVGVGYRLALAPQAQATLPIAPGKAPAADASGGLLGFTVVRAGRYRVALGAGAWVEVVQNGQARPSVAHGHGPDCTGIRKMVDYDLTPGRYILQLSGSPQAGVTVLLAALDQRPSA</sequence>
<feature type="signal peptide" evidence="1">
    <location>
        <begin position="1"/>
        <end position="19"/>
    </location>
</feature>